<dbReference type="AlphaFoldDB" id="A0A7H0GT88"/>
<dbReference type="Proteomes" id="UP000516093">
    <property type="component" value="Chromosome"/>
</dbReference>
<dbReference type="InterPro" id="IPR014710">
    <property type="entry name" value="RmlC-like_jellyroll"/>
</dbReference>
<name>A0A7H0GT88_9BACT</name>
<dbReference type="InterPro" id="IPR011051">
    <property type="entry name" value="RmlC_Cupin_sf"/>
</dbReference>
<dbReference type="SUPFAM" id="SSF51182">
    <property type="entry name" value="RmlC-like cupins"/>
    <property type="match status" value="1"/>
</dbReference>
<evidence type="ECO:0000313" key="3">
    <source>
        <dbReference type="Proteomes" id="UP000516093"/>
    </source>
</evidence>
<dbReference type="Pfam" id="PF07883">
    <property type="entry name" value="Cupin_2"/>
    <property type="match status" value="1"/>
</dbReference>
<protein>
    <submittedName>
        <fullName evidence="2">Cupin domain-containing protein</fullName>
    </submittedName>
</protein>
<dbReference type="InterPro" id="IPR053146">
    <property type="entry name" value="QDO-like"/>
</dbReference>
<dbReference type="InterPro" id="IPR013096">
    <property type="entry name" value="Cupin_2"/>
</dbReference>
<sequence>MPEPKEIIRVGALELRFLLDGDDTDQRLVMFEFSVPPGAKVPAPHYHEDVDELLYGLAGSMTTTVAGQVRALGVGESCFIPRGVVHHHANLGTETATVLTVLTPARIGPAYFRELGALLQAGGPPDPVRVQEIMANYGLVVA</sequence>
<feature type="domain" description="Cupin type-2" evidence="1">
    <location>
        <begin position="32"/>
        <end position="101"/>
    </location>
</feature>
<evidence type="ECO:0000313" key="2">
    <source>
        <dbReference type="EMBL" id="QNP51504.1"/>
    </source>
</evidence>
<accession>A0A7H0GT88</accession>
<dbReference type="PANTHER" id="PTHR36440">
    <property type="entry name" value="PUTATIVE (AFU_ORTHOLOGUE AFUA_8G07350)-RELATED"/>
    <property type="match status" value="1"/>
</dbReference>
<dbReference type="EMBL" id="CP060784">
    <property type="protein sequence ID" value="QNP51504.1"/>
    <property type="molecule type" value="Genomic_DNA"/>
</dbReference>
<organism evidence="2 3">
    <name type="scientific">Hymenobacter qilianensis</name>
    <dbReference type="NCBI Taxonomy" id="1385715"/>
    <lineage>
        <taxon>Bacteria</taxon>
        <taxon>Pseudomonadati</taxon>
        <taxon>Bacteroidota</taxon>
        <taxon>Cytophagia</taxon>
        <taxon>Cytophagales</taxon>
        <taxon>Hymenobacteraceae</taxon>
        <taxon>Hymenobacter</taxon>
    </lineage>
</organism>
<dbReference type="Gene3D" id="2.60.120.10">
    <property type="entry name" value="Jelly Rolls"/>
    <property type="match status" value="1"/>
</dbReference>
<keyword evidence="3" id="KW-1185">Reference proteome</keyword>
<evidence type="ECO:0000259" key="1">
    <source>
        <dbReference type="Pfam" id="PF07883"/>
    </source>
</evidence>
<gene>
    <name evidence="2" type="ORF">H9L05_16000</name>
</gene>
<dbReference type="PANTHER" id="PTHR36440:SF1">
    <property type="entry name" value="PUTATIVE (AFU_ORTHOLOGUE AFUA_8G07350)-RELATED"/>
    <property type="match status" value="1"/>
</dbReference>
<proteinExistence type="predicted"/>
<reference evidence="2 3" key="1">
    <citation type="submission" date="2020-08" db="EMBL/GenBank/DDBJ databases">
        <title>Genome sequence of Hymenobacter qilianensis JCM 19763T.</title>
        <authorList>
            <person name="Hyun D.-W."/>
            <person name="Bae J.-W."/>
        </authorList>
    </citation>
    <scope>NUCLEOTIDE SEQUENCE [LARGE SCALE GENOMIC DNA]</scope>
    <source>
        <strain evidence="2 3">JCM 19763</strain>
    </source>
</reference>
<dbReference type="KEGG" id="hqi:H9L05_16000"/>
<dbReference type="RefSeq" id="WP_187731786.1">
    <property type="nucleotide sequence ID" value="NZ_BMFN01000003.1"/>
</dbReference>